<name>A0A191ZJ32_9GAMM</name>
<dbReference type="InterPro" id="IPR007560">
    <property type="entry name" value="Restrct_endonuc_IV_Mrr"/>
</dbReference>
<keyword evidence="4" id="KW-1185">Reference proteome</keyword>
<dbReference type="GO" id="GO:0003677">
    <property type="term" value="F:DNA binding"/>
    <property type="evidence" value="ECO:0007669"/>
    <property type="project" value="InterPro"/>
</dbReference>
<keyword evidence="3" id="KW-0540">Nuclease</keyword>
<dbReference type="InterPro" id="IPR025745">
    <property type="entry name" value="Mrr-like_N_dom"/>
</dbReference>
<dbReference type="GO" id="GO:0043590">
    <property type="term" value="C:bacterial nucleoid"/>
    <property type="evidence" value="ECO:0007669"/>
    <property type="project" value="TreeGrafter"/>
</dbReference>
<dbReference type="STRING" id="1860122.A9404_11275"/>
<dbReference type="Pfam" id="PF04471">
    <property type="entry name" value="Mrr_cat"/>
    <property type="match status" value="1"/>
</dbReference>
<dbReference type="AlphaFoldDB" id="A0A191ZJ32"/>
<sequence>MGKGITRERTGLLLQTLFHVLLEHPDGIAARDAIDAAASRLQLTEHEAGAYETGGRRFDKILRFATVDAVKAGWMTKSKGTWSITEIGQEALITYPKPEAFYREASRLYWKWRRSTPVAATPEEPEDERDATITFEEAEEQAWKEIVAYLENIDPYDLQDMVAALLEAMGYHVNWVSPPGKDAGLDIVAYSDPLGTKPPRIKVQVKRRKDTIGVEELRSFLALINEDDVGIFVTTGGFSKDATDLARHQERRRVTLINRQRLVDLWIEYQDQVVLDKRDALPLRPIYFLAPAE</sequence>
<dbReference type="Pfam" id="PF14338">
    <property type="entry name" value="Mrr_N"/>
    <property type="match status" value="1"/>
</dbReference>
<dbReference type="PANTHER" id="PTHR30015">
    <property type="entry name" value="MRR RESTRICTION SYSTEM PROTEIN"/>
    <property type="match status" value="1"/>
</dbReference>
<dbReference type="GO" id="GO:0009307">
    <property type="term" value="P:DNA restriction-modification system"/>
    <property type="evidence" value="ECO:0007669"/>
    <property type="project" value="InterPro"/>
</dbReference>
<organism evidence="3 4">
    <name type="scientific">Halothiobacillus diazotrophicus</name>
    <dbReference type="NCBI Taxonomy" id="1860122"/>
    <lineage>
        <taxon>Bacteria</taxon>
        <taxon>Pseudomonadati</taxon>
        <taxon>Pseudomonadota</taxon>
        <taxon>Gammaproteobacteria</taxon>
        <taxon>Chromatiales</taxon>
        <taxon>Halothiobacillaceae</taxon>
        <taxon>Halothiobacillus</taxon>
    </lineage>
</organism>
<feature type="domain" description="Restriction system protein Mrr-like N-terminal" evidence="2">
    <location>
        <begin position="19"/>
        <end position="92"/>
    </location>
</feature>
<protein>
    <submittedName>
        <fullName evidence="3">Restriction endonuclease</fullName>
    </submittedName>
</protein>
<accession>A0A191ZJ32</accession>
<dbReference type="RefSeq" id="WP_066101637.1">
    <property type="nucleotide sequence ID" value="NZ_CP016027.1"/>
</dbReference>
<dbReference type="InterPro" id="IPR011335">
    <property type="entry name" value="Restrct_endonuc-II-like"/>
</dbReference>
<dbReference type="SUPFAM" id="SSF52980">
    <property type="entry name" value="Restriction endonuclease-like"/>
    <property type="match status" value="1"/>
</dbReference>
<dbReference type="PANTHER" id="PTHR30015:SF7">
    <property type="entry name" value="TYPE IV METHYL-DIRECTED RESTRICTION ENZYME ECOKMRR"/>
    <property type="match status" value="1"/>
</dbReference>
<keyword evidence="3" id="KW-0255">Endonuclease</keyword>
<dbReference type="OrthoDB" id="9803736at2"/>
<evidence type="ECO:0000313" key="3">
    <source>
        <dbReference type="EMBL" id="ANJ67880.1"/>
    </source>
</evidence>
<reference evidence="3 4" key="1">
    <citation type="submission" date="2016-06" db="EMBL/GenBank/DDBJ databases">
        <title>Insight into the functional genes involving in sulfur oxidation in Pearl River water.</title>
        <authorList>
            <person name="Luo J."/>
            <person name="Tan X."/>
            <person name="Lin W."/>
        </authorList>
    </citation>
    <scope>NUCLEOTIDE SEQUENCE [LARGE SCALE GENOMIC DNA]</scope>
    <source>
        <strain evidence="3 4">LS2</strain>
    </source>
</reference>
<keyword evidence="3" id="KW-0378">Hydrolase</keyword>
<dbReference type="Gene3D" id="3.40.1350.10">
    <property type="match status" value="1"/>
</dbReference>
<gene>
    <name evidence="3" type="ORF">A9404_11275</name>
</gene>
<feature type="domain" description="Restriction endonuclease type IV Mrr" evidence="1">
    <location>
        <begin position="150"/>
        <end position="265"/>
    </location>
</feature>
<dbReference type="REBASE" id="154071">
    <property type="entry name" value="HspLS2MrrP"/>
</dbReference>
<evidence type="ECO:0000313" key="4">
    <source>
        <dbReference type="Proteomes" id="UP000078596"/>
    </source>
</evidence>
<proteinExistence type="predicted"/>
<dbReference type="InterPro" id="IPR011856">
    <property type="entry name" value="tRNA_endonuc-like_dom_sf"/>
</dbReference>
<dbReference type="Proteomes" id="UP000078596">
    <property type="component" value="Chromosome"/>
</dbReference>
<evidence type="ECO:0000259" key="1">
    <source>
        <dbReference type="Pfam" id="PF04471"/>
    </source>
</evidence>
<dbReference type="GO" id="GO:0015666">
    <property type="term" value="F:restriction endodeoxyribonuclease activity"/>
    <property type="evidence" value="ECO:0007669"/>
    <property type="project" value="TreeGrafter"/>
</dbReference>
<evidence type="ECO:0000259" key="2">
    <source>
        <dbReference type="Pfam" id="PF14338"/>
    </source>
</evidence>
<dbReference type="KEGG" id="haz:A9404_11275"/>
<dbReference type="InterPro" id="IPR052906">
    <property type="entry name" value="Type_IV_Methyl-Rstrct_Enzyme"/>
</dbReference>
<dbReference type="EMBL" id="CP016027">
    <property type="protein sequence ID" value="ANJ67880.1"/>
    <property type="molecule type" value="Genomic_DNA"/>
</dbReference>